<dbReference type="EMBL" id="NCTU01000023">
    <property type="protein sequence ID" value="PUW01498.1"/>
    <property type="molecule type" value="Genomic_DNA"/>
</dbReference>
<accession>A0AA45BYB1</accession>
<proteinExistence type="predicted"/>
<reference evidence="1 2" key="1">
    <citation type="submission" date="2017-04" db="EMBL/GenBank/DDBJ databases">
        <title>Cronobacter sakazakii, ST83 Lineage Isolates.</title>
        <authorList>
            <person name="Chase H."/>
            <person name="Tall B."/>
            <person name="Gopinath G."/>
            <person name="Lehner A."/>
        </authorList>
    </citation>
    <scope>NUCLEOTIDE SEQUENCE [LARGE SCALE GENOMIC DNA]</scope>
    <source>
        <strain evidence="1 2">MOD1_Comp15</strain>
    </source>
</reference>
<name>A0AA45BYB1_CROSK</name>
<dbReference type="Proteomes" id="UP000244856">
    <property type="component" value="Unassembled WGS sequence"/>
</dbReference>
<evidence type="ECO:0000313" key="2">
    <source>
        <dbReference type="Proteomes" id="UP000244856"/>
    </source>
</evidence>
<evidence type="ECO:0000313" key="1">
    <source>
        <dbReference type="EMBL" id="PUW01498.1"/>
    </source>
</evidence>
<gene>
    <name evidence="1" type="ORF">B7T07_20640</name>
</gene>
<organism evidence="1 2">
    <name type="scientific">Cronobacter sakazakii</name>
    <name type="common">Enterobacter sakazakii</name>
    <dbReference type="NCBI Taxonomy" id="28141"/>
    <lineage>
        <taxon>Bacteria</taxon>
        <taxon>Pseudomonadati</taxon>
        <taxon>Pseudomonadota</taxon>
        <taxon>Gammaproteobacteria</taxon>
        <taxon>Enterobacterales</taxon>
        <taxon>Enterobacteriaceae</taxon>
        <taxon>Cronobacter</taxon>
    </lineage>
</organism>
<comment type="caution">
    <text evidence="1">The sequence shown here is derived from an EMBL/GenBank/DDBJ whole genome shotgun (WGS) entry which is preliminary data.</text>
</comment>
<dbReference type="AlphaFoldDB" id="A0AA45BYB1"/>
<protein>
    <submittedName>
        <fullName evidence="1">Uncharacterized protein</fullName>
    </submittedName>
</protein>
<dbReference type="InterPro" id="IPR046507">
    <property type="entry name" value="DUF6685"/>
</dbReference>
<sequence>MARKLQCNWHIFILPDKEIFNSFYLAMESFGCPFGHSVLPENLHYAPYGNDPLQLIWLPRENPRSLAVAKLLSQTGFPDFNHILLRHIQQASRT</sequence>
<dbReference type="Pfam" id="PF20390">
    <property type="entry name" value="DUF6685"/>
    <property type="match status" value="1"/>
</dbReference>